<proteinExistence type="inferred from homology"/>
<dbReference type="PROSITE" id="PS50211">
    <property type="entry name" value="DENN"/>
    <property type="match status" value="1"/>
</dbReference>
<dbReference type="SMART" id="SM00799">
    <property type="entry name" value="DENN"/>
    <property type="match status" value="1"/>
</dbReference>
<feature type="compositionally biased region" description="Acidic residues" evidence="14">
    <location>
        <begin position="615"/>
        <end position="630"/>
    </location>
</feature>
<protein>
    <recommendedName>
        <fullName evidence="4">MAP kinase-activating death domain protein</fullName>
    </recommendedName>
    <alternativeName>
        <fullName evidence="12">Rab3 GDP/GTP exchange factor</fullName>
    </alternativeName>
    <alternativeName>
        <fullName evidence="13">Rab3 GDP/GTP exchange protein</fullName>
    </alternativeName>
</protein>
<evidence type="ECO:0000256" key="10">
    <source>
        <dbReference type="ARBA" id="ARBA00060181"/>
    </source>
</evidence>
<dbReference type="Pfam" id="PF25328">
    <property type="entry name" value="PH_MADD"/>
    <property type="match status" value="1"/>
</dbReference>
<gene>
    <name evidence="16" type="primary">MADD</name>
</gene>
<feature type="region of interest" description="Disordered" evidence="14">
    <location>
        <begin position="604"/>
        <end position="635"/>
    </location>
</feature>
<dbReference type="Pfam" id="PF03456">
    <property type="entry name" value="uDENN"/>
    <property type="match status" value="1"/>
</dbReference>
<evidence type="ECO:0000256" key="12">
    <source>
        <dbReference type="ARBA" id="ARBA00079552"/>
    </source>
</evidence>
<dbReference type="GO" id="GO:0005085">
    <property type="term" value="F:guanyl-nucleotide exchange factor activity"/>
    <property type="evidence" value="ECO:0007669"/>
    <property type="project" value="UniProtKB-KW"/>
</dbReference>
<feature type="domain" description="UDENN" evidence="15">
    <location>
        <begin position="14"/>
        <end position="565"/>
    </location>
</feature>
<dbReference type="Pfam" id="PF23629">
    <property type="entry name" value="Death_MADD"/>
    <property type="match status" value="1"/>
</dbReference>
<keyword evidence="7" id="KW-0344">Guanine-nucleotide releasing factor</keyword>
<dbReference type="InterPro" id="IPR005113">
    <property type="entry name" value="uDENN_dom"/>
</dbReference>
<feature type="compositionally biased region" description="Low complexity" evidence="14">
    <location>
        <begin position="700"/>
        <end position="712"/>
    </location>
</feature>
<evidence type="ECO:0000256" key="1">
    <source>
        <dbReference type="ARBA" id="ARBA00004236"/>
    </source>
</evidence>
<feature type="compositionally biased region" description="Low complexity" evidence="14">
    <location>
        <begin position="826"/>
        <end position="839"/>
    </location>
</feature>
<comment type="similarity">
    <text evidence="3">Belongs to the MADD family.</text>
</comment>
<feature type="region of interest" description="Disordered" evidence="14">
    <location>
        <begin position="1106"/>
        <end position="1200"/>
    </location>
</feature>
<evidence type="ECO:0000256" key="4">
    <source>
        <dbReference type="ARBA" id="ARBA00017868"/>
    </source>
</evidence>
<feature type="region of interest" description="Disordered" evidence="14">
    <location>
        <begin position="870"/>
        <end position="920"/>
    </location>
</feature>
<dbReference type="PANTHER" id="PTHR13008:SF7">
    <property type="entry name" value="MAP KINASE-ACTIVATING DEATH DOMAIN PROTEIN"/>
    <property type="match status" value="1"/>
</dbReference>
<feature type="compositionally biased region" description="Basic and acidic residues" evidence="14">
    <location>
        <begin position="678"/>
        <end position="693"/>
    </location>
</feature>
<dbReference type="Pfam" id="PF02141">
    <property type="entry name" value="DENN"/>
    <property type="match status" value="1"/>
</dbReference>
<dbReference type="GO" id="GO:0005886">
    <property type="term" value="C:plasma membrane"/>
    <property type="evidence" value="ECO:0007669"/>
    <property type="project" value="UniProtKB-SubCell"/>
</dbReference>
<dbReference type="InterPro" id="IPR057469">
    <property type="entry name" value="PH_MADD"/>
</dbReference>
<evidence type="ECO:0000256" key="13">
    <source>
        <dbReference type="ARBA" id="ARBA00081633"/>
    </source>
</evidence>
<dbReference type="GO" id="GO:0005829">
    <property type="term" value="C:cytosol"/>
    <property type="evidence" value="ECO:0007669"/>
    <property type="project" value="TreeGrafter"/>
</dbReference>
<dbReference type="Proteomes" id="UP000291000">
    <property type="component" value="Chromosome 15"/>
</dbReference>
<dbReference type="OMA" id="TKILCLW"/>
<dbReference type="InterPro" id="IPR056574">
    <property type="entry name" value="Death_MADD"/>
</dbReference>
<dbReference type="GO" id="GO:0006915">
    <property type="term" value="P:apoptotic process"/>
    <property type="evidence" value="ECO:0007669"/>
    <property type="project" value="UniProtKB-KW"/>
</dbReference>
<keyword evidence="6" id="KW-0963">Cytoplasm</keyword>
<comment type="subcellular location">
    <subcellularLocation>
        <location evidence="1">Cell membrane</location>
    </subcellularLocation>
    <subcellularLocation>
        <location evidence="2">Cytoplasm</location>
    </subcellularLocation>
</comment>
<evidence type="ECO:0000256" key="14">
    <source>
        <dbReference type="SAM" id="MobiDB-lite"/>
    </source>
</evidence>
<reference evidence="16" key="3">
    <citation type="submission" date="2025-09" db="UniProtKB">
        <authorList>
            <consortium name="Ensembl"/>
        </authorList>
    </citation>
    <scope>IDENTIFICATION</scope>
</reference>
<evidence type="ECO:0000256" key="2">
    <source>
        <dbReference type="ARBA" id="ARBA00004496"/>
    </source>
</evidence>
<dbReference type="Ensembl" id="ENSCHIT00000004969.1">
    <property type="protein sequence ID" value="ENSCHIP00000001785.1"/>
    <property type="gene ID" value="ENSCHIG00000003140.1"/>
</dbReference>
<sequence length="1604" mass="177799">MVQKKKSCPRLLDYLVIVGARHPSSDSVAQTPELLRRYPLEDHAEFPLPPDVVFFCQPEGCLSVRQRRMTLRDDTSFVFTLTDKDTGVTRYGICVNFYRSFQKRVPKEKGEAGPGSRGKEGPRAPCVSEEVGPKTSESSPSLQPPSADSTPDVSQSPRARRRAKAGTRSRNSTLTSLCVLSHYPFFSTFRECLYTLKRLVDCCSERLLGKKLGLPRGIQRDTMWRIFTGSLLVEEKSSALLHDLREIEAWIYRLLRSPVPVSGQKRVDIEVLPQELQQALTFALPDPSRFTLVDFPLHLPLELLGVDACLQVLTCILLEHKVVLQSRDYNALSMSVMAFVAMLYPLEYMFPVIPLLPTCMASAEQLLLAPTPYIIGVPASFFLYKLDFKMPDDVWLVDLDSNRVIAPTNAEVLPVLPEPESLELKKHLKQALASMSLNTQPILNLEKFHEGQEIPLLLGRPSNDLQSTPSTEFNPLIYGNDVDSVDVATRVAMVRFFNSPNVLRGFQMHTRTLRLFPRPVVAFQAGSFLASRPRQTPFAEKLARTQAVEYFGEWILNPTNYAFQRIHNNMFDPALIGDKPKWYAHQLQPIHYRVYDSGSQLAEALSVPPERDSDSDPTDDSGSDSMDYDDSSSSYSSLGDFVSEMMKCDINGDTPNVDPLTHAALGDASEVAIEELQNQKEAEEPGPDGEHSQENPPLRSSSSTTASSSPSTVIHGASSEPVDSTEVDDKAAGGVPKSLPTMPPGVGKCSVDRRQPETGDGSVRRQASDSPCLQPQYGVPPEEDDEQGESYTPRLSQHVSGHRAQKLLRPNSLKLASDSDAESDSRASSPTSTVSNNSTEGFGGIMSFASSLYRNHSTSFSLSNLTLPTKGAREKSTPFPSLKGNRRALVDQKSSVIKHSPTVKREPPSPQGRASNSSENQQFLKEVVHSVLDGQGVGWLNMKKVRRLLESEQLRVFVLSKLNRTVQSEEEARQDVIPDVEVSRKVYKGMLDLLKCTVLSLEQSFAHAGLGGMASIFGLLEIAQTHYYSKEPDKRKRSPTESVSTPVSKDPGLAGRGDPKAMAQLRVPQLGPRAPSAPGKSPKELDTRSLKEENFVASIGPEVIKPTFDLGETDEKKSQVSADSGVSLTSGSQRTDPDSVVGVSPAVMIRSSSQDSEVSNSSGETLGADSDLSSSAGDGPGGEGSAHLAGSRGTLSDSEIETNSATSAIFGKAHSLKPSVKEKLLGSPVRSSEDVSQRVYLYEGLLGRDKGSMWDQLEDAAMETFSISKERSALWDQMQFWEDAFLDAVMLEREGMGMDQGPQEMIDRYLSLGEHDRKRLEDDEDRLLATLLHNLISHMLLMKVNKNDIRKKVRRLMGKSHIGLVYSQQINEVLDQLANLNGRDLSIRSSGSRHMKKQTFVVHAGTDTNGDIFFMEVCDDCVVLRSNIGTLYERWWYEKLINMTYCPKTKVLCLWRRNGSETQLNKFYTKKCRELYYCVKDSMERAAARQQSIKPGPELGGEFPVQDMKTGEGGLLQVTLEGINLKFMHNQVFIELNHIKKCNTVRGVFVLEEFVPEIKEVVSHKYKTPMAHEICYSVLCLFSYVAAVRSSEEDLRTPPRPLSS</sequence>
<dbReference type="InterPro" id="IPR043153">
    <property type="entry name" value="DENN_C"/>
</dbReference>
<feature type="compositionally biased region" description="Basic and acidic residues" evidence="14">
    <location>
        <begin position="750"/>
        <end position="767"/>
    </location>
</feature>
<reference evidence="16" key="2">
    <citation type="submission" date="2025-08" db="UniProtKB">
        <authorList>
            <consortium name="Ensembl"/>
        </authorList>
    </citation>
    <scope>IDENTIFICATION</scope>
</reference>
<organism evidence="16 17">
    <name type="scientific">Capra hircus</name>
    <name type="common">Goat</name>
    <dbReference type="NCBI Taxonomy" id="9925"/>
    <lineage>
        <taxon>Eukaryota</taxon>
        <taxon>Metazoa</taxon>
        <taxon>Chordata</taxon>
        <taxon>Craniata</taxon>
        <taxon>Vertebrata</taxon>
        <taxon>Euteleostomi</taxon>
        <taxon>Mammalia</taxon>
        <taxon>Eutheria</taxon>
        <taxon>Laurasiatheria</taxon>
        <taxon>Artiodactyla</taxon>
        <taxon>Ruminantia</taxon>
        <taxon>Pecora</taxon>
        <taxon>Bovidae</taxon>
        <taxon>Caprinae</taxon>
        <taxon>Capra</taxon>
    </lineage>
</organism>
<evidence type="ECO:0000256" key="3">
    <source>
        <dbReference type="ARBA" id="ARBA00005978"/>
    </source>
</evidence>
<dbReference type="Bgee" id="ENSCHIG00000003140">
    <property type="expression patterns" value="Expressed in cerebellum and 17 other cell types or tissues"/>
</dbReference>
<comment type="function">
    <text evidence="10">Guanyl-nucleotide exchange factor that regulates small GTPases of the Rab family. Converts GDP-bound inactive form of RAB27A and RAB27B to the GTP-bound active forms. Converts GDP-bound inactive form of RAB3A, RAB3C and RAB3D to the GTP-bound active forms, GTPases involved in synaptic vesicle exocytosis and vesicle secretion. Plays a role in synaptic vesicle formation and in vesicle trafficking at the neuromuscular junction. Involved in up-regulating a post-docking step of synaptic exocytosis in central synapses. Probably by binding to the motor proteins KIF1B and KIF1A, mediates motor-dependent transport of GTP-RAB3A-positive vesicles to the presynaptic nerve terminals. Plays a role in TNFA-mediated activation of the MAPK pathway, including ERK1/2. May link TNFRSF1A with MAP kinase activation. May be involved in the regulation of TNFA-induced apoptosis.</text>
</comment>
<dbReference type="InterPro" id="IPR005112">
    <property type="entry name" value="dDENN_dom"/>
</dbReference>
<name>A0A452DPY0_CAPHI</name>
<evidence type="ECO:0000256" key="8">
    <source>
        <dbReference type="ARBA" id="ARBA00022703"/>
    </source>
</evidence>
<feature type="region of interest" description="Disordered" evidence="14">
    <location>
        <begin position="678"/>
        <end position="841"/>
    </location>
</feature>
<dbReference type="Gene3D" id="3.30.450.200">
    <property type="match status" value="1"/>
</dbReference>
<keyword evidence="17" id="KW-1185">Reference proteome</keyword>
<feature type="compositionally biased region" description="Basic and acidic residues" evidence="14">
    <location>
        <begin position="106"/>
        <end position="122"/>
    </location>
</feature>
<dbReference type="FunFam" id="3.40.50.11500:FF:000002">
    <property type="entry name" value="MAP kinase-activating death domain protein-like Protein"/>
    <property type="match status" value="1"/>
</dbReference>
<feature type="compositionally biased region" description="Polar residues" evidence="14">
    <location>
        <begin position="135"/>
        <end position="157"/>
    </location>
</feature>
<feature type="compositionally biased region" description="Basic residues" evidence="14">
    <location>
        <begin position="158"/>
        <end position="167"/>
    </location>
</feature>
<dbReference type="GO" id="GO:0042981">
    <property type="term" value="P:regulation of apoptotic process"/>
    <property type="evidence" value="ECO:0007669"/>
    <property type="project" value="TreeGrafter"/>
</dbReference>
<dbReference type="EMBL" id="LWLT01000015">
    <property type="status" value="NOT_ANNOTATED_CDS"/>
    <property type="molecule type" value="Genomic_DNA"/>
</dbReference>
<reference evidence="16 17" key="1">
    <citation type="submission" date="2016-04" db="EMBL/GenBank/DDBJ databases">
        <title>Polished mammalian reference genomes with single-molecule sequencing and chromosome conformation capture applied to the Capra hircus genome.</title>
        <authorList>
            <person name="Bickhart D.M."/>
            <person name="Koren S."/>
            <person name="Rosen B."/>
            <person name="Hastie A."/>
            <person name="Liachko I."/>
            <person name="Sullivan S.T."/>
            <person name="Burton J."/>
            <person name="Sayre B.L."/>
            <person name="Huson H.J."/>
            <person name="Lee J."/>
            <person name="Lam E."/>
            <person name="Kelley C.M."/>
            <person name="Hutchison J.L."/>
            <person name="Zhou Y."/>
            <person name="Sun J."/>
            <person name="Crisa A."/>
            <person name="Schwartz J.C."/>
            <person name="Hammond J.A."/>
            <person name="Schroeder S.G."/>
            <person name="Liu G.E."/>
            <person name="Dunham M."/>
            <person name="Shendure J."/>
            <person name="Sonstegard T.S."/>
            <person name="Phillippy A.M."/>
            <person name="Van Tassell C.P."/>
            <person name="Smith T.P."/>
        </authorList>
    </citation>
    <scope>NUCLEOTIDE SEQUENCE [LARGE SCALE GENOMIC DNA]</scope>
</reference>
<dbReference type="SMART" id="SM00801">
    <property type="entry name" value="dDENN"/>
    <property type="match status" value="1"/>
</dbReference>
<dbReference type="InterPro" id="IPR001194">
    <property type="entry name" value="cDENN_dom"/>
</dbReference>
<dbReference type="GeneTree" id="ENSGT00940000156718"/>
<evidence type="ECO:0000256" key="9">
    <source>
        <dbReference type="ARBA" id="ARBA00023136"/>
    </source>
</evidence>
<feature type="region of interest" description="Disordered" evidence="14">
    <location>
        <begin position="1030"/>
        <end position="1088"/>
    </location>
</feature>
<feature type="compositionally biased region" description="Polar residues" evidence="14">
    <location>
        <begin position="1119"/>
        <end position="1134"/>
    </location>
</feature>
<keyword evidence="8" id="KW-0053">Apoptosis</keyword>
<keyword evidence="5" id="KW-1003">Cell membrane</keyword>
<accession>A0A452DPY0</accession>
<evidence type="ECO:0000256" key="7">
    <source>
        <dbReference type="ARBA" id="ARBA00022658"/>
    </source>
</evidence>
<evidence type="ECO:0000256" key="11">
    <source>
        <dbReference type="ARBA" id="ARBA00064743"/>
    </source>
</evidence>
<evidence type="ECO:0000256" key="6">
    <source>
        <dbReference type="ARBA" id="ARBA00022490"/>
    </source>
</evidence>
<evidence type="ECO:0000313" key="17">
    <source>
        <dbReference type="Proteomes" id="UP000291000"/>
    </source>
</evidence>
<dbReference type="InterPro" id="IPR039980">
    <property type="entry name" value="MADD"/>
</dbReference>
<comment type="subunit">
    <text evidence="11">Interacts (via death domain) with TNFRSF1A (via death domain). Interacts with PIDD1. Interacts with YWHAZ. Interacts (via death domain) with KIF1B; links the motor KIF1B to Rab3-carrying vesicles in anterograde synaptic vesicle transport. Interacts with KIF1A. Interacts (via uDENN domain) with RAB3A, RAB3B, RAB3C and RAB3D; the GTP-bound form of the Rab proteins is preferred for interaction.</text>
</comment>
<feature type="compositionally biased region" description="Polar residues" evidence="14">
    <location>
        <begin position="789"/>
        <end position="799"/>
    </location>
</feature>
<evidence type="ECO:0000256" key="5">
    <source>
        <dbReference type="ARBA" id="ARBA00022475"/>
    </source>
</evidence>
<keyword evidence="9" id="KW-0472">Membrane</keyword>
<dbReference type="InterPro" id="IPR037516">
    <property type="entry name" value="Tripartite_DENN"/>
</dbReference>
<dbReference type="PANTHER" id="PTHR13008">
    <property type="entry name" value="MAP-KINASE ACTIVATING DEATH DOMAIN PROTEIN MADD /DENN/AEX-3 C.ELEGANS"/>
    <property type="match status" value="1"/>
</dbReference>
<evidence type="ECO:0000313" key="16">
    <source>
        <dbReference type="Ensembl" id="ENSCHIP00000001785.1"/>
    </source>
</evidence>
<feature type="compositionally biased region" description="Low complexity" evidence="14">
    <location>
        <begin position="1151"/>
        <end position="1177"/>
    </location>
</feature>
<dbReference type="STRING" id="9925.ENSCHIP00000001785"/>
<dbReference type="Gene3D" id="3.40.50.11500">
    <property type="match status" value="1"/>
</dbReference>
<evidence type="ECO:0000259" key="15">
    <source>
        <dbReference type="PROSITE" id="PS50211"/>
    </source>
</evidence>
<dbReference type="GO" id="GO:0032483">
    <property type="term" value="P:regulation of Rab protein signal transduction"/>
    <property type="evidence" value="ECO:0007669"/>
    <property type="project" value="TreeGrafter"/>
</dbReference>
<feature type="region of interest" description="Disordered" evidence="14">
    <location>
        <begin position="106"/>
        <end position="168"/>
    </location>
</feature>
<dbReference type="SMART" id="SM00800">
    <property type="entry name" value="uDENN"/>
    <property type="match status" value="1"/>
</dbReference>